<keyword evidence="2 5" id="KW-0812">Transmembrane</keyword>
<evidence type="ECO:0000256" key="4">
    <source>
        <dbReference type="ARBA" id="ARBA00023136"/>
    </source>
</evidence>
<evidence type="ECO:0000256" key="5">
    <source>
        <dbReference type="SAM" id="Phobius"/>
    </source>
</evidence>
<organism evidence="7 8">
    <name type="scientific">Discina gigas</name>
    <dbReference type="NCBI Taxonomy" id="1032678"/>
    <lineage>
        <taxon>Eukaryota</taxon>
        <taxon>Fungi</taxon>
        <taxon>Dikarya</taxon>
        <taxon>Ascomycota</taxon>
        <taxon>Pezizomycotina</taxon>
        <taxon>Pezizomycetes</taxon>
        <taxon>Pezizales</taxon>
        <taxon>Discinaceae</taxon>
        <taxon>Discina</taxon>
    </lineage>
</organism>
<evidence type="ECO:0000256" key="3">
    <source>
        <dbReference type="ARBA" id="ARBA00022989"/>
    </source>
</evidence>
<accession>A0ABR3G7G4</accession>
<name>A0ABR3G7G4_9PEZI</name>
<reference evidence="7 8" key="1">
    <citation type="submission" date="2024-02" db="EMBL/GenBank/DDBJ databases">
        <title>Discinaceae phylogenomics.</title>
        <authorList>
            <person name="Dirks A.C."/>
            <person name="James T.Y."/>
        </authorList>
    </citation>
    <scope>NUCLEOTIDE SEQUENCE [LARGE SCALE GENOMIC DNA]</scope>
    <source>
        <strain evidence="7 8">ACD0624</strain>
    </source>
</reference>
<protein>
    <submittedName>
        <fullName evidence="7">Carboxylic acid transporter</fullName>
    </submittedName>
</protein>
<evidence type="ECO:0000259" key="6">
    <source>
        <dbReference type="PROSITE" id="PS50850"/>
    </source>
</evidence>
<evidence type="ECO:0000313" key="7">
    <source>
        <dbReference type="EMBL" id="KAL0631879.1"/>
    </source>
</evidence>
<feature type="transmembrane region" description="Helical" evidence="5">
    <location>
        <begin position="322"/>
        <end position="339"/>
    </location>
</feature>
<feature type="transmembrane region" description="Helical" evidence="5">
    <location>
        <begin position="418"/>
        <end position="441"/>
    </location>
</feature>
<feature type="domain" description="Major facilitator superfamily (MFS) profile" evidence="6">
    <location>
        <begin position="41"/>
        <end position="446"/>
    </location>
</feature>
<dbReference type="InterPro" id="IPR005828">
    <property type="entry name" value="MFS_sugar_transport-like"/>
</dbReference>
<keyword evidence="4 5" id="KW-0472">Membrane</keyword>
<dbReference type="InterPro" id="IPR036259">
    <property type="entry name" value="MFS_trans_sf"/>
</dbReference>
<feature type="transmembrane region" description="Helical" evidence="5">
    <location>
        <begin position="255"/>
        <end position="274"/>
    </location>
</feature>
<keyword evidence="8" id="KW-1185">Reference proteome</keyword>
<gene>
    <name evidence="7" type="primary">JEN1</name>
    <name evidence="7" type="ORF">Q9L58_009231</name>
</gene>
<evidence type="ECO:0000313" key="8">
    <source>
        <dbReference type="Proteomes" id="UP001447188"/>
    </source>
</evidence>
<feature type="transmembrane region" description="Helical" evidence="5">
    <location>
        <begin position="132"/>
        <end position="154"/>
    </location>
</feature>
<dbReference type="Proteomes" id="UP001447188">
    <property type="component" value="Unassembled WGS sequence"/>
</dbReference>
<dbReference type="Gene3D" id="1.20.1250.20">
    <property type="entry name" value="MFS general substrate transporter like domains"/>
    <property type="match status" value="1"/>
</dbReference>
<dbReference type="Pfam" id="PF00083">
    <property type="entry name" value="Sugar_tr"/>
    <property type="match status" value="1"/>
</dbReference>
<proteinExistence type="predicted"/>
<dbReference type="InterPro" id="IPR020846">
    <property type="entry name" value="MFS_dom"/>
</dbReference>
<comment type="caution">
    <text evidence="7">The sequence shown here is derived from an EMBL/GenBank/DDBJ whole genome shotgun (WGS) entry which is preliminary data.</text>
</comment>
<dbReference type="PROSITE" id="PS50850">
    <property type="entry name" value="MFS"/>
    <property type="match status" value="1"/>
</dbReference>
<evidence type="ECO:0000256" key="2">
    <source>
        <dbReference type="ARBA" id="ARBA00022692"/>
    </source>
</evidence>
<feature type="transmembrane region" description="Helical" evidence="5">
    <location>
        <begin position="105"/>
        <end position="125"/>
    </location>
</feature>
<dbReference type="SUPFAM" id="SSF103473">
    <property type="entry name" value="MFS general substrate transporter"/>
    <property type="match status" value="1"/>
</dbReference>
<feature type="transmembrane region" description="Helical" evidence="5">
    <location>
        <begin position="79"/>
        <end position="99"/>
    </location>
</feature>
<dbReference type="PANTHER" id="PTHR23508:SF10">
    <property type="entry name" value="CARBOXYLIC ACID TRANSPORTER PROTEIN HOMOLOG"/>
    <property type="match status" value="1"/>
</dbReference>
<feature type="transmembrane region" description="Helical" evidence="5">
    <location>
        <begin position="41"/>
        <end position="67"/>
    </location>
</feature>
<evidence type="ECO:0000256" key="1">
    <source>
        <dbReference type="ARBA" id="ARBA00004141"/>
    </source>
</evidence>
<comment type="subcellular location">
    <subcellularLocation>
        <location evidence="1">Membrane</location>
        <topology evidence="1">Multi-pass membrane protein</topology>
    </subcellularLocation>
</comment>
<dbReference type="EMBL" id="JBBBZM010000202">
    <property type="protein sequence ID" value="KAL0631879.1"/>
    <property type="molecule type" value="Genomic_DNA"/>
</dbReference>
<dbReference type="CDD" id="cd17316">
    <property type="entry name" value="MFS_SV2_like"/>
    <property type="match status" value="1"/>
</dbReference>
<feature type="transmembrane region" description="Helical" evidence="5">
    <location>
        <begin position="294"/>
        <end position="315"/>
    </location>
</feature>
<sequence>MPRMSVGRYLATRITTLKPPGHVPPNPLKALGQLNWQQWQFFLVAFAGWTWDAFDFFTVSLTVTALAKDFGRTKADITWGITLVLMLRSVGAITFGLAADKWGRKWPFVINNVLFIVLELGTGFCQTYEQFLAVRALFGIAMGGIYGNCASTALEDAPPEARGILSGMLQQGYAFGYLLATIFARGLVDTTSHGWRPLFWFGACPPVLIIIFRLCLPETQTFLKRQELKAQRAEGVDDIQKVIMKEAKVGLKKHWPLLIYLVLLMAGFNFMSHGSQDLYPTMLENQLEFGANRVTVTQVVANLGAMFGGTVIGYFSQMFGRRLSIIVACIGGGALVYPYCFVRNNGVIGAAFWEQFFVQGAWGVIPIHLVELAPAGARTTIVGTAYQLGNLASSASSTIEAKMGERFPLSGSGTTVRYNYGLVMSIFMGCVYVYVIVLTFLGPEKLGRDMSESTTADAFEYVEKPRGSGADWEDEKKVAVEQEGKCVGDV</sequence>
<keyword evidence="3 5" id="KW-1133">Transmembrane helix</keyword>
<dbReference type="PANTHER" id="PTHR23508">
    <property type="entry name" value="CARBOXYLIC ACID TRANSPORTER PROTEIN HOMOLOG"/>
    <property type="match status" value="1"/>
</dbReference>
<feature type="transmembrane region" description="Helical" evidence="5">
    <location>
        <begin position="198"/>
        <end position="216"/>
    </location>
</feature>